<evidence type="ECO:0000313" key="11">
    <source>
        <dbReference type="Proteomes" id="UP001168098"/>
    </source>
</evidence>
<evidence type="ECO:0000256" key="5">
    <source>
        <dbReference type="ARBA" id="ARBA00023136"/>
    </source>
</evidence>
<feature type="transmembrane region" description="Helical" evidence="9">
    <location>
        <begin position="79"/>
        <end position="101"/>
    </location>
</feature>
<dbReference type="AlphaFoldDB" id="A0AA38Z6E4"/>
<accession>A0AA38Z6E4</accession>
<evidence type="ECO:0000256" key="2">
    <source>
        <dbReference type="ARBA" id="ARBA00022692"/>
    </source>
</evidence>
<evidence type="ECO:0000256" key="3">
    <source>
        <dbReference type="ARBA" id="ARBA00022729"/>
    </source>
</evidence>
<proteinExistence type="predicted"/>
<dbReference type="PANTHER" id="PTHR48063:SF16">
    <property type="entry name" value="LRR RECEPTOR-LIKE SERINE_THREONINE-PROTEIN KINASE GSO1"/>
    <property type="match status" value="1"/>
</dbReference>
<evidence type="ECO:0000256" key="4">
    <source>
        <dbReference type="ARBA" id="ARBA00022989"/>
    </source>
</evidence>
<dbReference type="Proteomes" id="UP001168098">
    <property type="component" value="Unassembled WGS sequence"/>
</dbReference>
<keyword evidence="7" id="KW-0325">Glycoprotein</keyword>
<dbReference type="InterPro" id="IPR046956">
    <property type="entry name" value="RLP23-like"/>
</dbReference>
<dbReference type="Gene3D" id="3.80.10.10">
    <property type="entry name" value="Ribonuclease Inhibitor"/>
    <property type="match status" value="1"/>
</dbReference>
<comment type="caution">
    <text evidence="10">The sequence shown here is derived from an EMBL/GenBank/DDBJ whole genome shotgun (WGS) entry which is preliminary data.</text>
</comment>
<evidence type="ECO:0000256" key="9">
    <source>
        <dbReference type="SAM" id="Phobius"/>
    </source>
</evidence>
<gene>
    <name evidence="10" type="ORF">PVL29_019028</name>
</gene>
<keyword evidence="11" id="KW-1185">Reference proteome</keyword>
<keyword evidence="5 9" id="KW-0472">Membrane</keyword>
<organism evidence="10 11">
    <name type="scientific">Vitis rotundifolia</name>
    <name type="common">Muscadine grape</name>
    <dbReference type="NCBI Taxonomy" id="103349"/>
    <lineage>
        <taxon>Eukaryota</taxon>
        <taxon>Viridiplantae</taxon>
        <taxon>Streptophyta</taxon>
        <taxon>Embryophyta</taxon>
        <taxon>Tracheophyta</taxon>
        <taxon>Spermatophyta</taxon>
        <taxon>Magnoliopsida</taxon>
        <taxon>eudicotyledons</taxon>
        <taxon>Gunneridae</taxon>
        <taxon>Pentapetalae</taxon>
        <taxon>rosids</taxon>
        <taxon>Vitales</taxon>
        <taxon>Vitaceae</taxon>
        <taxon>Viteae</taxon>
        <taxon>Vitis</taxon>
    </lineage>
</organism>
<comment type="subcellular location">
    <subcellularLocation>
        <location evidence="1">Membrane</location>
        <topology evidence="1">Single-pass type I membrane protein</topology>
    </subcellularLocation>
</comment>
<keyword evidence="4 9" id="KW-1133">Transmembrane helix</keyword>
<dbReference type="InterPro" id="IPR032675">
    <property type="entry name" value="LRR_dom_sf"/>
</dbReference>
<evidence type="ECO:0000313" key="10">
    <source>
        <dbReference type="EMBL" id="KAJ9683268.1"/>
    </source>
</evidence>
<reference evidence="10 11" key="1">
    <citation type="journal article" date="2023" name="BMC Biotechnol.">
        <title>Vitis rotundifolia cv Carlos genome sequencing.</title>
        <authorList>
            <person name="Huff M."/>
            <person name="Hulse-Kemp A."/>
            <person name="Scheffler B."/>
            <person name="Youngblood R."/>
            <person name="Simpson S."/>
            <person name="Babiker E."/>
            <person name="Staton M."/>
        </authorList>
    </citation>
    <scope>NUCLEOTIDE SEQUENCE [LARGE SCALE GENOMIC DNA]</scope>
    <source>
        <tissue evidence="10">Leaf</tissue>
    </source>
</reference>
<protein>
    <submittedName>
        <fullName evidence="10">Uncharacterized protein</fullName>
    </submittedName>
</protein>
<sequence>MASLTLLNHLNLSYNNLSGRIPSGNQLQTLDDPSIYRDNPAPCGRPIAKCPGDENGTPNPPSGDDEDDDEDGAEAEMKWFYMSMGTGFVVGFWGVCGTLVIKESWRHAYFRLVYDIKEWLLLVIQLNVARLQRKLNLGRSQHQT</sequence>
<dbReference type="PANTHER" id="PTHR48063">
    <property type="entry name" value="LRR RECEPTOR-LIKE KINASE"/>
    <property type="match status" value="1"/>
</dbReference>
<dbReference type="GO" id="GO:0016020">
    <property type="term" value="C:membrane"/>
    <property type="evidence" value="ECO:0007669"/>
    <property type="project" value="UniProtKB-SubCell"/>
</dbReference>
<feature type="region of interest" description="Disordered" evidence="8">
    <location>
        <begin position="29"/>
        <end position="71"/>
    </location>
</feature>
<keyword evidence="2 9" id="KW-0812">Transmembrane</keyword>
<dbReference type="EMBL" id="JARBHA010000014">
    <property type="protein sequence ID" value="KAJ9683268.1"/>
    <property type="molecule type" value="Genomic_DNA"/>
</dbReference>
<evidence type="ECO:0000256" key="6">
    <source>
        <dbReference type="ARBA" id="ARBA00023170"/>
    </source>
</evidence>
<evidence type="ECO:0000256" key="8">
    <source>
        <dbReference type="SAM" id="MobiDB-lite"/>
    </source>
</evidence>
<keyword evidence="3" id="KW-0732">Signal</keyword>
<name>A0AA38Z6E4_VITRO</name>
<keyword evidence="6" id="KW-0675">Receptor</keyword>
<evidence type="ECO:0000256" key="7">
    <source>
        <dbReference type="ARBA" id="ARBA00023180"/>
    </source>
</evidence>
<evidence type="ECO:0000256" key="1">
    <source>
        <dbReference type="ARBA" id="ARBA00004479"/>
    </source>
</evidence>